<evidence type="ECO:0000313" key="3">
    <source>
        <dbReference type="Proteomes" id="UP000465241"/>
    </source>
</evidence>
<sequence>MVGGDEADLDQIAQEAVRQFGGTDHRGQFGHARILRLSTKHSRAGDEAAGSQGKSVAPSATAMGPYMAGTNPYYQA</sequence>
<accession>A0A7I9WHF1</accession>
<gene>
    <name evidence="2" type="ORF">MMUR_08640</name>
</gene>
<comment type="caution">
    <text evidence="2">The sequence shown here is derived from an EMBL/GenBank/DDBJ whole genome shotgun (WGS) entry which is preliminary data.</text>
</comment>
<evidence type="ECO:0000256" key="1">
    <source>
        <dbReference type="SAM" id="MobiDB-lite"/>
    </source>
</evidence>
<keyword evidence="3" id="KW-1185">Reference proteome</keyword>
<evidence type="ECO:0000313" key="2">
    <source>
        <dbReference type="EMBL" id="GFG56728.1"/>
    </source>
</evidence>
<dbReference type="EMBL" id="BLKT01000003">
    <property type="protein sequence ID" value="GFG56728.1"/>
    <property type="molecule type" value="Genomic_DNA"/>
</dbReference>
<reference evidence="2 3" key="1">
    <citation type="journal article" date="2019" name="Emerg. Microbes Infect.">
        <title>Comprehensive subspecies identification of 175 nontuberculous mycobacteria species based on 7547 genomic profiles.</title>
        <authorList>
            <person name="Matsumoto Y."/>
            <person name="Kinjo T."/>
            <person name="Motooka D."/>
            <person name="Nabeya D."/>
            <person name="Jung N."/>
            <person name="Uechi K."/>
            <person name="Horii T."/>
            <person name="Iida T."/>
            <person name="Fujita J."/>
            <person name="Nakamura S."/>
        </authorList>
    </citation>
    <scope>NUCLEOTIDE SEQUENCE [LARGE SCALE GENOMIC DNA]</scope>
    <source>
        <strain evidence="2 3">JCM 13392</strain>
    </source>
</reference>
<organism evidence="2 3">
    <name type="scientific">Mycolicibacterium murale</name>
    <dbReference type="NCBI Taxonomy" id="182220"/>
    <lineage>
        <taxon>Bacteria</taxon>
        <taxon>Bacillati</taxon>
        <taxon>Actinomycetota</taxon>
        <taxon>Actinomycetes</taxon>
        <taxon>Mycobacteriales</taxon>
        <taxon>Mycobacteriaceae</taxon>
        <taxon>Mycolicibacterium</taxon>
    </lineage>
</organism>
<proteinExistence type="predicted"/>
<dbReference type="AlphaFoldDB" id="A0A7I9WHF1"/>
<dbReference type="Proteomes" id="UP000465241">
    <property type="component" value="Unassembled WGS sequence"/>
</dbReference>
<name>A0A7I9WHF1_9MYCO</name>
<protein>
    <submittedName>
        <fullName evidence="2">Uncharacterized protein</fullName>
    </submittedName>
</protein>
<feature type="region of interest" description="Disordered" evidence="1">
    <location>
        <begin position="40"/>
        <end position="76"/>
    </location>
</feature>